<evidence type="ECO:0000256" key="10">
    <source>
        <dbReference type="SAM" id="Phobius"/>
    </source>
</evidence>
<dbReference type="PRINTS" id="PR00237">
    <property type="entry name" value="GPCRRHODOPSN"/>
</dbReference>
<feature type="transmembrane region" description="Helical" evidence="10">
    <location>
        <begin position="20"/>
        <end position="47"/>
    </location>
</feature>
<keyword evidence="7 9" id="KW-0675">Receptor</keyword>
<keyword evidence="3 9" id="KW-0812">Transmembrane</keyword>
<evidence type="ECO:0000313" key="13">
    <source>
        <dbReference type="RefSeq" id="XP_022086571.1"/>
    </source>
</evidence>
<feature type="domain" description="G-protein coupled receptors family 1 profile" evidence="11">
    <location>
        <begin position="39"/>
        <end position="291"/>
    </location>
</feature>
<dbReference type="OMA" id="MRAIRTM"/>
<dbReference type="OrthoDB" id="10042731at2759"/>
<name>A0A8B7Y3X0_ACAPL</name>
<proteinExistence type="inferred from homology"/>
<dbReference type="InterPro" id="IPR017452">
    <property type="entry name" value="GPCR_Rhodpsn_7TM"/>
</dbReference>
<dbReference type="GO" id="GO:0005886">
    <property type="term" value="C:plasma membrane"/>
    <property type="evidence" value="ECO:0007669"/>
    <property type="project" value="UniProtKB-SubCell"/>
</dbReference>
<feature type="transmembrane region" description="Helical" evidence="10">
    <location>
        <begin position="138"/>
        <end position="158"/>
    </location>
</feature>
<comment type="similarity">
    <text evidence="9">Belongs to the G-protein coupled receptor 1 family.</text>
</comment>
<keyword evidence="2" id="KW-1003">Cell membrane</keyword>
<keyword evidence="6 10" id="KW-0472">Membrane</keyword>
<dbReference type="PROSITE" id="PS50262">
    <property type="entry name" value="G_PROTEIN_RECEP_F1_2"/>
    <property type="match status" value="1"/>
</dbReference>
<evidence type="ECO:0000256" key="4">
    <source>
        <dbReference type="ARBA" id="ARBA00022989"/>
    </source>
</evidence>
<dbReference type="GO" id="GO:0004930">
    <property type="term" value="F:G protein-coupled receptor activity"/>
    <property type="evidence" value="ECO:0007669"/>
    <property type="project" value="UniProtKB-KW"/>
</dbReference>
<evidence type="ECO:0000313" key="12">
    <source>
        <dbReference type="Proteomes" id="UP000694845"/>
    </source>
</evidence>
<dbReference type="PANTHER" id="PTHR24249">
    <property type="entry name" value="HISTAMINE RECEPTOR-RELATED G-PROTEIN COUPLED RECEPTOR"/>
    <property type="match status" value="1"/>
</dbReference>
<accession>A0A8B7Y3X0</accession>
<dbReference type="InterPro" id="IPR000276">
    <property type="entry name" value="GPCR_Rhodpsn"/>
</dbReference>
<feature type="transmembrane region" description="Helical" evidence="10">
    <location>
        <begin position="184"/>
        <end position="207"/>
    </location>
</feature>
<keyword evidence="5 9" id="KW-0297">G-protein coupled receptor</keyword>
<protein>
    <submittedName>
        <fullName evidence="13">Beta-4C adrenergic receptor-like</fullName>
    </submittedName>
</protein>
<keyword evidence="4 10" id="KW-1133">Transmembrane helix</keyword>
<dbReference type="CDD" id="cd00637">
    <property type="entry name" value="7tm_classA_rhodopsin-like"/>
    <property type="match status" value="1"/>
</dbReference>
<feature type="transmembrane region" description="Helical" evidence="10">
    <location>
        <begin position="240"/>
        <end position="263"/>
    </location>
</feature>
<organism evidence="12 13">
    <name type="scientific">Acanthaster planci</name>
    <name type="common">Crown-of-thorns starfish</name>
    <dbReference type="NCBI Taxonomy" id="133434"/>
    <lineage>
        <taxon>Eukaryota</taxon>
        <taxon>Metazoa</taxon>
        <taxon>Echinodermata</taxon>
        <taxon>Eleutherozoa</taxon>
        <taxon>Asterozoa</taxon>
        <taxon>Asteroidea</taxon>
        <taxon>Valvatacea</taxon>
        <taxon>Valvatida</taxon>
        <taxon>Acanthasteridae</taxon>
        <taxon>Acanthaster</taxon>
    </lineage>
</organism>
<sequence>MTVEIRRPVVRLTAVGMSAAIVVARTVFIIFDAITTLAANVISIVITWKTLEFAEMTKIFATSLALADLCVGVLVSFSVVPSAVGRWLYGDVMCRIIGVMGTSFAMISVLSLLCVSADRYTAVTRPLRYYGLVTRRRAAVALAVAWLSTIGANTYLAVKSNFIIYDEVLCICLPEWGNQEILPYLVTVCAIWIAVPSVVTVSIYVQLFRISRRHARQIAAQAAPAIQGPRSADMRAIRTMFVVTGAFNLAYMPFLFCNIYLNISNDDLPGALKFTSMWLALSNSWWNFFIYLATSKNFRKTAFKLLCLKCPCVLTARNPNGAALGHANAIVHT</sequence>
<reference evidence="13" key="1">
    <citation type="submission" date="2025-08" db="UniProtKB">
        <authorList>
            <consortium name="RefSeq"/>
        </authorList>
    </citation>
    <scope>IDENTIFICATION</scope>
</reference>
<evidence type="ECO:0000256" key="1">
    <source>
        <dbReference type="ARBA" id="ARBA00004651"/>
    </source>
</evidence>
<dbReference type="AlphaFoldDB" id="A0A8B7Y3X0"/>
<evidence type="ECO:0000256" key="2">
    <source>
        <dbReference type="ARBA" id="ARBA00022475"/>
    </source>
</evidence>
<dbReference type="GeneID" id="110977077"/>
<evidence type="ECO:0000256" key="9">
    <source>
        <dbReference type="RuleBase" id="RU000688"/>
    </source>
</evidence>
<dbReference type="Gene3D" id="1.20.1070.10">
    <property type="entry name" value="Rhodopsin 7-helix transmembrane proteins"/>
    <property type="match status" value="1"/>
</dbReference>
<evidence type="ECO:0000259" key="11">
    <source>
        <dbReference type="PROSITE" id="PS50262"/>
    </source>
</evidence>
<comment type="subcellular location">
    <subcellularLocation>
        <location evidence="1">Cell membrane</location>
        <topology evidence="1">Multi-pass membrane protein</topology>
    </subcellularLocation>
</comment>
<keyword evidence="8 9" id="KW-0807">Transducer</keyword>
<dbReference type="PROSITE" id="PS00237">
    <property type="entry name" value="G_PROTEIN_RECEP_F1_1"/>
    <property type="match status" value="1"/>
</dbReference>
<dbReference type="Pfam" id="PF00001">
    <property type="entry name" value="7tm_1"/>
    <property type="match status" value="1"/>
</dbReference>
<dbReference type="SUPFAM" id="SSF81321">
    <property type="entry name" value="Family A G protein-coupled receptor-like"/>
    <property type="match status" value="1"/>
</dbReference>
<dbReference type="InterPro" id="IPR050569">
    <property type="entry name" value="TAAR"/>
</dbReference>
<feature type="transmembrane region" description="Helical" evidence="10">
    <location>
        <begin position="96"/>
        <end position="117"/>
    </location>
</feature>
<gene>
    <name evidence="13" type="primary">LOC110977077</name>
</gene>
<evidence type="ECO:0000256" key="3">
    <source>
        <dbReference type="ARBA" id="ARBA00022692"/>
    </source>
</evidence>
<feature type="transmembrane region" description="Helical" evidence="10">
    <location>
        <begin position="275"/>
        <end position="294"/>
    </location>
</feature>
<evidence type="ECO:0000256" key="7">
    <source>
        <dbReference type="ARBA" id="ARBA00023170"/>
    </source>
</evidence>
<evidence type="ECO:0000256" key="8">
    <source>
        <dbReference type="ARBA" id="ARBA00023224"/>
    </source>
</evidence>
<keyword evidence="12" id="KW-1185">Reference proteome</keyword>
<feature type="transmembrane region" description="Helical" evidence="10">
    <location>
        <begin position="59"/>
        <end position="84"/>
    </location>
</feature>
<dbReference type="Proteomes" id="UP000694845">
    <property type="component" value="Unplaced"/>
</dbReference>
<dbReference type="KEGG" id="aplc:110977077"/>
<evidence type="ECO:0000256" key="5">
    <source>
        <dbReference type="ARBA" id="ARBA00023040"/>
    </source>
</evidence>
<dbReference type="RefSeq" id="XP_022086571.1">
    <property type="nucleotide sequence ID" value="XM_022230879.1"/>
</dbReference>
<evidence type="ECO:0000256" key="6">
    <source>
        <dbReference type="ARBA" id="ARBA00023136"/>
    </source>
</evidence>